<evidence type="ECO:0000256" key="2">
    <source>
        <dbReference type="ARBA" id="ARBA00022737"/>
    </source>
</evidence>
<feature type="region of interest" description="Disordered" evidence="4">
    <location>
        <begin position="20"/>
        <end position="121"/>
    </location>
</feature>
<sequence>MIGARVFVVLLVLPAAACFSPSGGPAGATDPTSTTTSTSTSTSPTTSSGPTTSTSTTTPEPTSTSEGTSTSTSTTTPVDPTSTTTLDATTTTTTGDETTDPGTSSSSSSTTTTTTMGPVSECGNGVVDFGELCDDGNDIEIDECTSLCKPPKCGDGFLHVNEECDEIGDNCMGCQRSWMQVFVTSTQTNGDLDGLDGADKICEQRAASAGIQGRFKAWLSTDTQSAANRLQHSTRAYKRLDGAVVANSWAELADGGLLNEIDIDENGDPAAQMTGCGACEVWTSSKTNGDGGYTDDCNDWSLSALLYGRVGECSLKDARWTDGCGTLMCVLSARLYCLEQGLAP</sequence>
<feature type="compositionally biased region" description="Low complexity" evidence="4">
    <location>
        <begin position="29"/>
        <end position="115"/>
    </location>
</feature>
<name>A0ABT5AXV9_9BACT</name>
<dbReference type="EMBL" id="JAQNDN010000001">
    <property type="protein sequence ID" value="MDC0666318.1"/>
    <property type="molecule type" value="Genomic_DNA"/>
</dbReference>
<dbReference type="Gene3D" id="3.10.100.10">
    <property type="entry name" value="Mannose-Binding Protein A, subunit A"/>
    <property type="match status" value="1"/>
</dbReference>
<organism evidence="6 7">
    <name type="scientific">Nannocystis radixulma</name>
    <dbReference type="NCBI Taxonomy" id="2995305"/>
    <lineage>
        <taxon>Bacteria</taxon>
        <taxon>Pseudomonadati</taxon>
        <taxon>Myxococcota</taxon>
        <taxon>Polyangia</taxon>
        <taxon>Nannocystales</taxon>
        <taxon>Nannocystaceae</taxon>
        <taxon>Nannocystis</taxon>
    </lineage>
</organism>
<evidence type="ECO:0000256" key="1">
    <source>
        <dbReference type="ARBA" id="ARBA00022729"/>
    </source>
</evidence>
<dbReference type="Proteomes" id="UP001217838">
    <property type="component" value="Unassembled WGS sequence"/>
</dbReference>
<evidence type="ECO:0000256" key="3">
    <source>
        <dbReference type="ARBA" id="ARBA00023157"/>
    </source>
</evidence>
<evidence type="ECO:0000256" key="4">
    <source>
        <dbReference type="SAM" id="MobiDB-lite"/>
    </source>
</evidence>
<feature type="chain" id="PRO_5045760893" description="Myxococcus cysteine-rich repeat-containing protein" evidence="5">
    <location>
        <begin position="29"/>
        <end position="344"/>
    </location>
</feature>
<comment type="caution">
    <text evidence="6">The sequence shown here is derived from an EMBL/GenBank/DDBJ whole genome shotgun (WGS) entry which is preliminary data.</text>
</comment>
<dbReference type="InterPro" id="IPR016187">
    <property type="entry name" value="CTDL_fold"/>
</dbReference>
<dbReference type="RefSeq" id="WP_271993829.1">
    <property type="nucleotide sequence ID" value="NZ_JAQNDN010000001.1"/>
</dbReference>
<reference evidence="6 7" key="1">
    <citation type="submission" date="2022-11" db="EMBL/GenBank/DDBJ databases">
        <title>Minimal conservation of predation-associated metabolite biosynthetic gene clusters underscores biosynthetic potential of Myxococcota including descriptions for ten novel species: Archangium lansinium sp. nov., Myxococcus landrumus sp. nov., Nannocystis bai.</title>
        <authorList>
            <person name="Ahearne A."/>
            <person name="Stevens C."/>
            <person name="Dowd S."/>
        </authorList>
    </citation>
    <scope>NUCLEOTIDE SEQUENCE [LARGE SCALE GENOMIC DNA]</scope>
    <source>
        <strain evidence="6 7">NCELM</strain>
    </source>
</reference>
<dbReference type="SUPFAM" id="SSF56436">
    <property type="entry name" value="C-type lectin-like"/>
    <property type="match status" value="1"/>
</dbReference>
<evidence type="ECO:0000313" key="6">
    <source>
        <dbReference type="EMBL" id="MDC0666318.1"/>
    </source>
</evidence>
<dbReference type="NCBIfam" id="TIGR02232">
    <property type="entry name" value="myxo_disulf_rpt"/>
    <property type="match status" value="1"/>
</dbReference>
<keyword evidence="1 5" id="KW-0732">Signal</keyword>
<dbReference type="InterPro" id="IPR011936">
    <property type="entry name" value="Myxo_disulph_rpt"/>
</dbReference>
<evidence type="ECO:0000256" key="5">
    <source>
        <dbReference type="SAM" id="SignalP"/>
    </source>
</evidence>
<accession>A0ABT5AXV9</accession>
<keyword evidence="3" id="KW-1015">Disulfide bond</keyword>
<feature type="signal peptide" evidence="5">
    <location>
        <begin position="1"/>
        <end position="28"/>
    </location>
</feature>
<keyword evidence="2" id="KW-0677">Repeat</keyword>
<proteinExistence type="predicted"/>
<evidence type="ECO:0000313" key="7">
    <source>
        <dbReference type="Proteomes" id="UP001217838"/>
    </source>
</evidence>
<evidence type="ECO:0008006" key="8">
    <source>
        <dbReference type="Google" id="ProtNLM"/>
    </source>
</evidence>
<dbReference type="InterPro" id="IPR016186">
    <property type="entry name" value="C-type_lectin-like/link_sf"/>
</dbReference>
<protein>
    <recommendedName>
        <fullName evidence="8">Myxococcus cysteine-rich repeat-containing protein</fullName>
    </recommendedName>
</protein>
<gene>
    <name evidence="6" type="ORF">POL58_01155</name>
</gene>
<keyword evidence="7" id="KW-1185">Reference proteome</keyword>